<feature type="domain" description="AMP-dependent synthetase/ligase" evidence="3">
    <location>
        <begin position="12"/>
        <end position="345"/>
    </location>
</feature>
<dbReference type="Gene3D" id="3.40.50.150">
    <property type="entry name" value="Vaccinia Virus protein VP39"/>
    <property type="match status" value="1"/>
</dbReference>
<dbReference type="InterPro" id="IPR020845">
    <property type="entry name" value="AMP-binding_CS"/>
</dbReference>
<dbReference type="Gene3D" id="3.30.300.30">
    <property type="match status" value="2"/>
</dbReference>
<dbReference type="AlphaFoldDB" id="A0A0W0Z2P3"/>
<dbReference type="eggNOG" id="COG1020">
    <property type="taxonomic scope" value="Bacteria"/>
</dbReference>
<gene>
    <name evidence="4" type="ORF">Lsha_0782</name>
</gene>
<dbReference type="OrthoDB" id="9757559at2"/>
<dbReference type="PANTHER" id="PTHR44845:SF7">
    <property type="entry name" value="PLIPASTATIN SYNTHASE SUBUNIT D"/>
    <property type="match status" value="1"/>
</dbReference>
<keyword evidence="5" id="KW-1185">Reference proteome</keyword>
<dbReference type="STRING" id="1122169.Lsha_0782"/>
<dbReference type="InterPro" id="IPR029063">
    <property type="entry name" value="SAM-dependent_MTases_sf"/>
</dbReference>
<dbReference type="InterPro" id="IPR020459">
    <property type="entry name" value="AMP-binding"/>
</dbReference>
<sequence length="978" mass="112558">MINNHFIEHFLTAAHHYADKPALYFNTKIYDYHTINRLSDNVAKLISKLALPKETIVPLVLERTPQIIITMIGILKAGCAFLPISPSSPCSRIEYILEETKSKLVFCDLSVSFVISSEAELINPNTLVEIDDSHFTSFCEMNDLAYVMYTSGSTGKPKGVMIEHGSMMNLFSSLTEILSLSNNDLFLALTDYTFDISLIELLMPLTIGASIVLTEHGAVADGKKIKQYLNNFDISFMQATPLTWEILLKNGWKNKGITRLLVGGEQFKTSLALKLDYEKGNVWNVYGPTETSMWSMIYPLSGDISTESVPLGNPIANTQLKLIYEEDSTKAELYIGGLGVARGYLNSVELTQSKFIIDNKDTIRYYKTGDLVSSQDGHICYAGRIDNQLKFGGIRIESGEIETIIEQEAFVKKAVVKIHEHNEYYKTMAAYVEIDEETLFTHGTHVINEDSSYYLEKIYDETYSHANEFDYRNINTCGWQSSFTGRTFPEEELLESYEHIKKYIRNSNLEHVLEIGCGTGFLLLDYLPHAQNITVMEISQKAIDYVKSLIPDTTKDKIIFKLESMVNLHEVSRFSCIIVNSVVQYLPSVKSLIDSLKQLIKATKEGGTILIGDVRSLELLDIYLAIKHSHHHPSDMETCPPNLLYKSRDSEIVLSPLFFYALKQQFKRISWVDINIKHGQYPNELNYFRYDVILHIDKPVKETDCHTISFNTIDNLNDLIKEIQQPLLIQNIPYNYFPFLCASLSLQNNKYLHHLLKITHHNDDTLDKEKARLMLNATVDKWECFIQYQSAAPQQYIQMLLTPISGEAYLIRPIQKERYDSIHSYCREPFSPWLQKFCFEHIKIQVKKHVMSWVNPSIYVWIEQWPQTINGKLDRKQLQLPATYHPEKDKGSILSQLKHIWLNITGDHALIREEFWTHGVSSLSMYFFLATINETFHLQLTYHEFHQYNTMEKVSARIENLLKISDKKDIDEGEFNEQ</sequence>
<dbReference type="RefSeq" id="WP_018578120.1">
    <property type="nucleotide sequence ID" value="NZ_KB892425.1"/>
</dbReference>
<dbReference type="InterPro" id="IPR008715">
    <property type="entry name" value="SAM-MeTfrase_NodS-like"/>
</dbReference>
<dbReference type="PRINTS" id="PR00154">
    <property type="entry name" value="AMPBINDING"/>
</dbReference>
<dbReference type="InterPro" id="IPR042099">
    <property type="entry name" value="ANL_N_sf"/>
</dbReference>
<dbReference type="SUPFAM" id="SSF56801">
    <property type="entry name" value="Acetyl-CoA synthetase-like"/>
    <property type="match status" value="1"/>
</dbReference>
<dbReference type="Pfam" id="PF05401">
    <property type="entry name" value="NodS"/>
    <property type="match status" value="1"/>
</dbReference>
<dbReference type="SUPFAM" id="SSF53335">
    <property type="entry name" value="S-adenosyl-L-methionine-dependent methyltransferases"/>
    <property type="match status" value="1"/>
</dbReference>
<proteinExistence type="predicted"/>
<dbReference type="PANTHER" id="PTHR44845">
    <property type="entry name" value="CARRIER DOMAIN-CONTAINING PROTEIN"/>
    <property type="match status" value="1"/>
</dbReference>
<dbReference type="Proteomes" id="UP000054600">
    <property type="component" value="Unassembled WGS sequence"/>
</dbReference>
<dbReference type="PROSITE" id="PS00455">
    <property type="entry name" value="AMP_BINDING"/>
    <property type="match status" value="1"/>
</dbReference>
<accession>A0A0W0Z2P3</accession>
<name>A0A0W0Z2P3_9GAMM</name>
<organism evidence="4 5">
    <name type="scientific">Legionella shakespearei DSM 23087</name>
    <dbReference type="NCBI Taxonomy" id="1122169"/>
    <lineage>
        <taxon>Bacteria</taxon>
        <taxon>Pseudomonadati</taxon>
        <taxon>Pseudomonadota</taxon>
        <taxon>Gammaproteobacteria</taxon>
        <taxon>Legionellales</taxon>
        <taxon>Legionellaceae</taxon>
        <taxon>Legionella</taxon>
    </lineage>
</organism>
<evidence type="ECO:0000256" key="1">
    <source>
        <dbReference type="ARBA" id="ARBA00022450"/>
    </source>
</evidence>
<evidence type="ECO:0000313" key="4">
    <source>
        <dbReference type="EMBL" id="KTD63151.1"/>
    </source>
</evidence>
<dbReference type="CDD" id="cd02440">
    <property type="entry name" value="AdoMet_MTases"/>
    <property type="match status" value="1"/>
</dbReference>
<dbReference type="PATRIC" id="fig|1122169.6.peg.900"/>
<dbReference type="InterPro" id="IPR045851">
    <property type="entry name" value="AMP-bd_C_sf"/>
</dbReference>
<keyword evidence="2" id="KW-0597">Phosphoprotein</keyword>
<evidence type="ECO:0000259" key="3">
    <source>
        <dbReference type="Pfam" id="PF00501"/>
    </source>
</evidence>
<dbReference type="NCBIfam" id="TIGR01733">
    <property type="entry name" value="AA-adenyl-dom"/>
    <property type="match status" value="1"/>
</dbReference>
<dbReference type="InterPro" id="IPR000873">
    <property type="entry name" value="AMP-dep_synth/lig_dom"/>
</dbReference>
<evidence type="ECO:0000313" key="5">
    <source>
        <dbReference type="Proteomes" id="UP000054600"/>
    </source>
</evidence>
<dbReference type="GO" id="GO:0008757">
    <property type="term" value="F:S-adenosylmethionine-dependent methyltransferase activity"/>
    <property type="evidence" value="ECO:0007669"/>
    <property type="project" value="InterPro"/>
</dbReference>
<protein>
    <submittedName>
        <fullName evidence="4">Peptide synthetase, non-ribosomal</fullName>
    </submittedName>
</protein>
<dbReference type="GO" id="GO:0009312">
    <property type="term" value="P:oligosaccharide biosynthetic process"/>
    <property type="evidence" value="ECO:0007669"/>
    <property type="project" value="InterPro"/>
</dbReference>
<evidence type="ECO:0000256" key="2">
    <source>
        <dbReference type="ARBA" id="ARBA00022553"/>
    </source>
</evidence>
<dbReference type="InterPro" id="IPR010071">
    <property type="entry name" value="AA_adenyl_dom"/>
</dbReference>
<dbReference type="Pfam" id="PF00501">
    <property type="entry name" value="AMP-binding"/>
    <property type="match status" value="1"/>
</dbReference>
<keyword evidence="1" id="KW-0596">Phosphopantetheine</keyword>
<dbReference type="Gene3D" id="3.40.50.12780">
    <property type="entry name" value="N-terminal domain of ligase-like"/>
    <property type="match status" value="1"/>
</dbReference>
<dbReference type="EMBL" id="LNYW01000027">
    <property type="protein sequence ID" value="KTD63151.1"/>
    <property type="molecule type" value="Genomic_DNA"/>
</dbReference>
<comment type="caution">
    <text evidence="4">The sequence shown here is derived from an EMBL/GenBank/DDBJ whole genome shotgun (WGS) entry which is preliminary data.</text>
</comment>
<reference evidence="4 5" key="1">
    <citation type="submission" date="2015-11" db="EMBL/GenBank/DDBJ databases">
        <title>Genomic analysis of 38 Legionella species identifies large and diverse effector repertoires.</title>
        <authorList>
            <person name="Burstein D."/>
            <person name="Amaro F."/>
            <person name="Zusman T."/>
            <person name="Lifshitz Z."/>
            <person name="Cohen O."/>
            <person name="Gilbert J.A."/>
            <person name="Pupko T."/>
            <person name="Shuman H.A."/>
            <person name="Segal G."/>
        </authorList>
    </citation>
    <scope>NUCLEOTIDE SEQUENCE [LARGE SCALE GENOMIC DNA]</scope>
    <source>
        <strain evidence="4 5">ATCC 49655</strain>
    </source>
</reference>